<accession>A0ABD5Z0U6</accession>
<evidence type="ECO:0000313" key="2">
    <source>
        <dbReference type="EMBL" id="MFC7198787.1"/>
    </source>
</evidence>
<dbReference type="Pfam" id="PF26490">
    <property type="entry name" value="DUF8159"/>
    <property type="match status" value="1"/>
</dbReference>
<dbReference type="EMBL" id="JBHTAR010000011">
    <property type="protein sequence ID" value="MFC7198787.1"/>
    <property type="molecule type" value="Genomic_DNA"/>
</dbReference>
<comment type="caution">
    <text evidence="2">The sequence shown here is derived from an EMBL/GenBank/DDBJ whole genome shotgun (WGS) entry which is preliminary data.</text>
</comment>
<dbReference type="InterPro" id="IPR058473">
    <property type="entry name" value="DUF8159"/>
</dbReference>
<dbReference type="RefSeq" id="WP_279528745.1">
    <property type="nucleotide sequence ID" value="NZ_CP122312.1"/>
</dbReference>
<name>A0ABD5Z0U6_9EURY</name>
<dbReference type="AlphaFoldDB" id="A0ABD5Z0U6"/>
<dbReference type="Proteomes" id="UP001596447">
    <property type="component" value="Unassembled WGS sequence"/>
</dbReference>
<evidence type="ECO:0000259" key="1">
    <source>
        <dbReference type="Pfam" id="PF26490"/>
    </source>
</evidence>
<keyword evidence="3" id="KW-1185">Reference proteome</keyword>
<evidence type="ECO:0000313" key="3">
    <source>
        <dbReference type="Proteomes" id="UP001596447"/>
    </source>
</evidence>
<gene>
    <name evidence="2" type="ORF">ACFQJ9_05020</name>
</gene>
<sequence length="124" mass="14125">MGDESDEIQAFQLESRLTSLGCYLREVERDGAVYRVEYESIAGDEHGRVPPREAGKVVNVFRDLFEERDWPLGGVEATVTDLDGEPLVTWRVDPDWMRALEAGDLTEVEFSRRVVDSFEDEGEN</sequence>
<reference evidence="2 3" key="1">
    <citation type="journal article" date="2019" name="Int. J. Syst. Evol. Microbiol.">
        <title>The Global Catalogue of Microorganisms (GCM) 10K type strain sequencing project: providing services to taxonomists for standard genome sequencing and annotation.</title>
        <authorList>
            <consortium name="The Broad Institute Genomics Platform"/>
            <consortium name="The Broad Institute Genome Sequencing Center for Infectious Disease"/>
            <person name="Wu L."/>
            <person name="Ma J."/>
        </authorList>
    </citation>
    <scope>NUCLEOTIDE SEQUENCE [LARGE SCALE GENOMIC DNA]</scope>
    <source>
        <strain evidence="2 3">XZGYJ-43</strain>
    </source>
</reference>
<protein>
    <recommendedName>
        <fullName evidence="1">DUF8159 domain-containing protein</fullName>
    </recommendedName>
</protein>
<proteinExistence type="predicted"/>
<organism evidence="2 3">
    <name type="scientific">Halospeciosus flavus</name>
    <dbReference type="NCBI Taxonomy" id="3032283"/>
    <lineage>
        <taxon>Archaea</taxon>
        <taxon>Methanobacteriati</taxon>
        <taxon>Methanobacteriota</taxon>
        <taxon>Stenosarchaea group</taxon>
        <taxon>Halobacteria</taxon>
        <taxon>Halobacteriales</taxon>
        <taxon>Halobacteriaceae</taxon>
        <taxon>Halospeciosus</taxon>
    </lineage>
</organism>
<feature type="domain" description="DUF8159" evidence="1">
    <location>
        <begin position="5"/>
        <end position="121"/>
    </location>
</feature>